<dbReference type="STRING" id="118062.MCBB_0547"/>
<name>A0A1D3L0E4_9EURY</name>
<evidence type="ECO:0000313" key="2">
    <source>
        <dbReference type="EMBL" id="SCG85122.1"/>
    </source>
</evidence>
<dbReference type="Gene3D" id="1.20.120.20">
    <property type="entry name" value="Apolipoprotein"/>
    <property type="match status" value="1"/>
</dbReference>
<gene>
    <name evidence="2" type="ORF">MCBB_0547</name>
</gene>
<evidence type="ECO:0000313" key="3">
    <source>
        <dbReference type="Proteomes" id="UP000094707"/>
    </source>
</evidence>
<dbReference type="InterPro" id="IPR044016">
    <property type="entry name" value="Big_13"/>
</dbReference>
<evidence type="ECO:0000259" key="1">
    <source>
        <dbReference type="Pfam" id="PF19077"/>
    </source>
</evidence>
<dbReference type="GeneID" id="30411404"/>
<dbReference type="EMBL" id="LT607756">
    <property type="protein sequence ID" value="SCG85122.1"/>
    <property type="molecule type" value="Genomic_DNA"/>
</dbReference>
<protein>
    <submittedName>
        <fullName evidence="2">WD40 domain-containing protein</fullName>
    </submittedName>
</protein>
<keyword evidence="3" id="KW-1185">Reference proteome</keyword>
<reference evidence="2 3" key="1">
    <citation type="submission" date="2016-08" db="EMBL/GenBank/DDBJ databases">
        <authorList>
            <person name="Seilhamer J.J."/>
        </authorList>
    </citation>
    <scope>NUCLEOTIDE SEQUENCE [LARGE SCALE GENOMIC DNA]</scope>
    <source>
        <strain evidence="2">Buetzberg</strain>
    </source>
</reference>
<dbReference type="OrthoDB" id="71445at2157"/>
<feature type="domain" description="Bacterial Ig-like" evidence="1">
    <location>
        <begin position="369"/>
        <end position="436"/>
    </location>
</feature>
<dbReference type="PATRIC" id="fig|129848.4.peg.551"/>
<dbReference type="InterPro" id="IPR013783">
    <property type="entry name" value="Ig-like_fold"/>
</dbReference>
<accession>A0A1D3L0E4</accession>
<sequence length="1243" mass="133369">MINGKFNVVLVLILVLAILTPNLVYAGNLTGPWSGSVSGGGRSAVVTSQAGNVTVTGVVTTSGNARWGVADSSVPGSAPFSNGKLNTNNFWSNPSAHGHTSLQSSYWWDISPDSVGTNIDRSGDDKGTGYITFYFSKPVVNPVLDLDRMGGDGRVSNKATTNSAILTLLNSDLSLTKLSGNSQFQVTSKTIERTPNQKFSQFNQEASWAANSAGAGSVMIKGIISSVSFKWTGTGIEGMGQDGIELVWDLTEYVDNTSPVVTSSLNRNMVRSGDNLTVNAQSSSDTSYIVANVMGNLYSMNKGSGNNWNLNFTVPDAADGVYNVLLSAFDGMGNMGTSIMNFTVDNTAPTINATCNPVLTRTGNSVLVNATADDDTASMTLEVLGTIYNMIKDPNNNWIFNYTVPKLTDGTYDIILTATDALGNTGNTSLNFTVDNTPPTPIGELNQTTTRTGDNLTLNVSADNDTDTLTATILGDAYNLTKGTGGFWTLNYTVPRVADGLYTILLTGTDVLGNMGNTSLNFTVDNTAPSIKGSVLPGLTKTGNSVLVKAVSDPDTVRMTATILGTTYAMIQGPDGIWTLQYTVPQVMDGFLQVFLDAWDDAGNHGFNTTNMSVDNALPGVNCTVLPGRIKNGGNVMLRVCADPDVVNVTAFIAGNHYNLTQNSDGTWTLNYPIQGLADGFQTVLLTATNGLGSQGTAYTGFTVDNTAPALKVEVLPFTVREGGKLFVRVYSDVDAVVVTAEILGKTYNLIKCSNSIWTLTCTVPGLKDGNYNVMLRGWDDLNNTNNTTVTFKVQNPVTPINHGSLGGATGSSTSTVHSASQGYSNGVHSVQGGSSGSAVAGKVVSPIAPVGGGLSASSSSSGFLDGFLSYASNSLDCNVQGSIYGSYAKFIENPFSPLFYQFYIQDKLMQAAQKARSTGNFWDFWNYNFYHIYGYSNLDHVWGGENIKWLLYWGFGVEQNGDMSVGNFLLNIIAIIPIGRAGTILGKALSGLLSKTGIKIGFNFGKNFLRARKFFDNLAKKFGFFDLKRWKEFVSVVGDVLFPNPVGWFVDASKALGKLVGSERLVAIATAFGNFEFRRGLGDLGNLLVNPDPLKKIWENYGELGAFLNRNLNYLIDSSKSLIDSSKKVINKAVNTAKTGFNKVVTKITNTVKQVLPKVVTKVKTTMKKVVNKVKKTVKKLVNKVKKVVKTVKRVIKKVVHKVKKVVKKAVKVVKKAVAKVKTTVKKVVTSTVNWIKSKWPW</sequence>
<dbReference type="Gene3D" id="2.60.40.10">
    <property type="entry name" value="Immunoglobulins"/>
    <property type="match status" value="3"/>
</dbReference>
<dbReference type="Pfam" id="PF19077">
    <property type="entry name" value="Big_13"/>
    <property type="match status" value="2"/>
</dbReference>
<dbReference type="RefSeq" id="WP_071906322.1">
    <property type="nucleotide sequence ID" value="NZ_LT607756.1"/>
</dbReference>
<organism evidence="2 3">
    <name type="scientific">Methanobacterium congolense</name>
    <dbReference type="NCBI Taxonomy" id="118062"/>
    <lineage>
        <taxon>Archaea</taxon>
        <taxon>Methanobacteriati</taxon>
        <taxon>Methanobacteriota</taxon>
        <taxon>Methanomada group</taxon>
        <taxon>Methanobacteria</taxon>
        <taxon>Methanobacteriales</taxon>
        <taxon>Methanobacteriaceae</taxon>
        <taxon>Methanobacterium</taxon>
    </lineage>
</organism>
<dbReference type="AlphaFoldDB" id="A0A1D3L0E4"/>
<dbReference type="KEGG" id="mcub:MCBB_0547"/>
<dbReference type="Proteomes" id="UP000094707">
    <property type="component" value="Chromosome I"/>
</dbReference>
<feature type="domain" description="Bacterial Ig-like" evidence="1">
    <location>
        <begin position="448"/>
        <end position="526"/>
    </location>
</feature>
<proteinExistence type="predicted"/>